<dbReference type="InterPro" id="IPR054722">
    <property type="entry name" value="PolX-like_BBD"/>
</dbReference>
<dbReference type="EMBL" id="BKCJ010338861">
    <property type="protein sequence ID" value="GEZ89714.1"/>
    <property type="molecule type" value="Genomic_DNA"/>
</dbReference>
<dbReference type="SUPFAM" id="SSF53098">
    <property type="entry name" value="Ribonuclease H-like"/>
    <property type="match status" value="1"/>
</dbReference>
<dbReference type="PROSITE" id="PS50994">
    <property type="entry name" value="INTEGRASE"/>
    <property type="match status" value="1"/>
</dbReference>
<dbReference type="InterPro" id="IPR036397">
    <property type="entry name" value="RNaseH_sf"/>
</dbReference>
<dbReference type="GO" id="GO:0006508">
    <property type="term" value="P:proteolysis"/>
    <property type="evidence" value="ECO:0007669"/>
    <property type="project" value="UniProtKB-KW"/>
</dbReference>
<evidence type="ECO:0000256" key="3">
    <source>
        <dbReference type="ARBA" id="ARBA00022801"/>
    </source>
</evidence>
<dbReference type="PANTHER" id="PTHR42648">
    <property type="entry name" value="TRANSPOSASE, PUTATIVE-RELATED"/>
    <property type="match status" value="1"/>
</dbReference>
<keyword evidence="2" id="KW-0479">Metal-binding</keyword>
<evidence type="ECO:0000256" key="2">
    <source>
        <dbReference type="ARBA" id="ARBA00022723"/>
    </source>
</evidence>
<dbReference type="PANTHER" id="PTHR42648:SF32">
    <property type="entry name" value="RIBONUCLEASE H-LIKE DOMAIN, GAG-PRE-INTEGRASE DOMAIN PROTEIN-RELATED"/>
    <property type="match status" value="1"/>
</dbReference>
<keyword evidence="1" id="KW-0645">Protease</keyword>
<dbReference type="Pfam" id="PF22936">
    <property type="entry name" value="Pol_BBD"/>
    <property type="match status" value="1"/>
</dbReference>
<dbReference type="CDD" id="cd09272">
    <property type="entry name" value="RNase_HI_RT_Ty1"/>
    <property type="match status" value="1"/>
</dbReference>
<dbReference type="Gene3D" id="3.30.420.10">
    <property type="entry name" value="Ribonuclease H-like superfamily/Ribonuclease H"/>
    <property type="match status" value="1"/>
</dbReference>
<dbReference type="Pfam" id="PF07727">
    <property type="entry name" value="RVT_2"/>
    <property type="match status" value="1"/>
</dbReference>
<dbReference type="GO" id="GO:0003676">
    <property type="term" value="F:nucleic acid binding"/>
    <property type="evidence" value="ECO:0007669"/>
    <property type="project" value="InterPro"/>
</dbReference>
<feature type="region of interest" description="Disordered" evidence="4">
    <location>
        <begin position="1"/>
        <end position="57"/>
    </location>
</feature>
<sequence>MPPSTGVNSFPNASGSQPKSHVKENRILPAQGDNKLPVDDQPRKNKSHLRTSNHIDSSSRLKRTVINSRLDSICQTCNKCLTPFNHDLCVATCLQSAMATPSIRYNSSVERKVKQVWKPKQVKQVWKPTGKVLTTIGHQWRLTGRILHLGKQCPLTRFTPPEVVSVTQHKTQASCSKHMTGDRAWLMIFVKKFIGTVRFGNNHFGAIMGYGDYVIVDSVISRVYYVEGLGHNLFFVGQLCDSDLEVAFENTLVIFMTQMVLNLLKALADDYSRFTWVKFLRSKDETPEVIIKFITQIQVSLNKTVRYVRTDNGTEFVNHILTEYYERIGIFHQKTVPRTLQQNGVVKRRNRTLVEVAQTMLIFSKAPMFLWAEAVATACYTQNRYLIHTRHHKTPYELVHDKKPDLTFFTVFGALCYPTNDSQDLRKLQPIADTGIFVGYAPSRKGPVPLAQAEQAPVNSVGTPLSNTIDQDAPTLSISLSSSALQSYSLNQGITAEPNSMEERTDAPVDNPPFVNVFAPEPHSEASSSGDISSTESPYVKLDEYGDVLKNKARLVAKGYRQEEGIDFEESFAPMDVKTAFLNGELKEEVYVSHPKGFVDPNHPTHVYCLKKALYGLKQAPRAWYDTLSRFLLDNNFSKGAVDPTLFTRKIDADHAGCQGTRRSTSESAQFLGDKLVSLSSKKQKSTAISTIETKYIAIAITLCCNNVHHFGSKHIDICHHFIRDQVKRGVVELYFVSTDYQLADIFTKALPLQRFEFILLRLCMKSMSPTTLKCLQEEEGE</sequence>
<proteinExistence type="predicted"/>
<organism evidence="6">
    <name type="scientific">Tanacetum cinerariifolium</name>
    <name type="common">Dalmatian daisy</name>
    <name type="synonym">Chrysanthemum cinerariifolium</name>
    <dbReference type="NCBI Taxonomy" id="118510"/>
    <lineage>
        <taxon>Eukaryota</taxon>
        <taxon>Viridiplantae</taxon>
        <taxon>Streptophyta</taxon>
        <taxon>Embryophyta</taxon>
        <taxon>Tracheophyta</taxon>
        <taxon>Spermatophyta</taxon>
        <taxon>Magnoliopsida</taxon>
        <taxon>eudicotyledons</taxon>
        <taxon>Gunneridae</taxon>
        <taxon>Pentapetalae</taxon>
        <taxon>asterids</taxon>
        <taxon>campanulids</taxon>
        <taxon>Asterales</taxon>
        <taxon>Asteraceae</taxon>
        <taxon>Asteroideae</taxon>
        <taxon>Anthemideae</taxon>
        <taxon>Anthemidinae</taxon>
        <taxon>Tanacetum</taxon>
    </lineage>
</organism>
<feature type="compositionally biased region" description="Polar residues" evidence="4">
    <location>
        <begin position="1"/>
        <end position="19"/>
    </location>
</feature>
<dbReference type="AlphaFoldDB" id="A0A699IVM9"/>
<dbReference type="GO" id="GO:0015074">
    <property type="term" value="P:DNA integration"/>
    <property type="evidence" value="ECO:0007669"/>
    <property type="project" value="InterPro"/>
</dbReference>
<dbReference type="GO" id="GO:0008233">
    <property type="term" value="F:peptidase activity"/>
    <property type="evidence" value="ECO:0007669"/>
    <property type="project" value="UniProtKB-KW"/>
</dbReference>
<dbReference type="InterPro" id="IPR001584">
    <property type="entry name" value="Integrase_cat-core"/>
</dbReference>
<dbReference type="InterPro" id="IPR012337">
    <property type="entry name" value="RNaseH-like_sf"/>
</dbReference>
<gene>
    <name evidence="6" type="ORF">Tci_561687</name>
</gene>
<dbReference type="InterPro" id="IPR039537">
    <property type="entry name" value="Retrotran_Ty1/copia-like"/>
</dbReference>
<name>A0A699IVM9_TANCI</name>
<keyword evidence="3" id="KW-0378">Hydrolase</keyword>
<evidence type="ECO:0000256" key="1">
    <source>
        <dbReference type="ARBA" id="ARBA00022670"/>
    </source>
</evidence>
<dbReference type="InterPro" id="IPR013103">
    <property type="entry name" value="RVT_2"/>
</dbReference>
<accession>A0A699IVM9</accession>
<evidence type="ECO:0000256" key="4">
    <source>
        <dbReference type="SAM" id="MobiDB-lite"/>
    </source>
</evidence>
<evidence type="ECO:0000313" key="6">
    <source>
        <dbReference type="EMBL" id="GEZ89714.1"/>
    </source>
</evidence>
<evidence type="ECO:0000259" key="5">
    <source>
        <dbReference type="PROSITE" id="PS50994"/>
    </source>
</evidence>
<protein>
    <submittedName>
        <fullName evidence="6">Integrase, catalytic region, zinc finger, CCHC-type, peptidase aspartic, catalytic</fullName>
    </submittedName>
</protein>
<comment type="caution">
    <text evidence="6">The sequence shown here is derived from an EMBL/GenBank/DDBJ whole genome shotgun (WGS) entry which is preliminary data.</text>
</comment>
<reference evidence="6" key="1">
    <citation type="journal article" date="2019" name="Sci. Rep.">
        <title>Draft genome of Tanacetum cinerariifolium, the natural source of mosquito coil.</title>
        <authorList>
            <person name="Yamashiro T."/>
            <person name="Shiraishi A."/>
            <person name="Satake H."/>
            <person name="Nakayama K."/>
        </authorList>
    </citation>
    <scope>NUCLEOTIDE SEQUENCE</scope>
</reference>
<dbReference type="GO" id="GO:0046872">
    <property type="term" value="F:metal ion binding"/>
    <property type="evidence" value="ECO:0007669"/>
    <property type="project" value="UniProtKB-KW"/>
</dbReference>
<feature type="domain" description="Integrase catalytic" evidence="5">
    <location>
        <begin position="227"/>
        <end position="403"/>
    </location>
</feature>